<keyword evidence="3" id="KW-1185">Reference proteome</keyword>
<feature type="transmembrane region" description="Helical" evidence="1">
    <location>
        <begin position="47"/>
        <end position="68"/>
    </location>
</feature>
<keyword evidence="1" id="KW-1133">Transmembrane helix</keyword>
<accession>A0AAX6GUB3</accession>
<name>A0AAX6GUB3_IRIPA</name>
<evidence type="ECO:0000256" key="1">
    <source>
        <dbReference type="SAM" id="Phobius"/>
    </source>
</evidence>
<comment type="caution">
    <text evidence="2">The sequence shown here is derived from an EMBL/GenBank/DDBJ whole genome shotgun (WGS) entry which is preliminary data.</text>
</comment>
<dbReference type="AlphaFoldDB" id="A0AAX6GUB3"/>
<reference evidence="2" key="1">
    <citation type="journal article" date="2023" name="GigaByte">
        <title>Genome assembly of the bearded iris, Iris pallida Lam.</title>
        <authorList>
            <person name="Bruccoleri R.E."/>
            <person name="Oakeley E.J."/>
            <person name="Faust A.M.E."/>
            <person name="Altorfer M."/>
            <person name="Dessus-Babus S."/>
            <person name="Burckhardt D."/>
            <person name="Oertli M."/>
            <person name="Naumann U."/>
            <person name="Petersen F."/>
            <person name="Wong J."/>
        </authorList>
    </citation>
    <scope>NUCLEOTIDE SEQUENCE</scope>
    <source>
        <strain evidence="2">GSM-AAB239-AS_SAM_17_03QT</strain>
    </source>
</reference>
<gene>
    <name evidence="2" type="ORF">M6B38_346935</name>
</gene>
<reference evidence="2" key="2">
    <citation type="submission" date="2023-04" db="EMBL/GenBank/DDBJ databases">
        <authorList>
            <person name="Bruccoleri R.E."/>
            <person name="Oakeley E.J."/>
            <person name="Faust A.-M."/>
            <person name="Dessus-Babus S."/>
            <person name="Altorfer M."/>
            <person name="Burckhardt D."/>
            <person name="Oertli M."/>
            <person name="Naumann U."/>
            <person name="Petersen F."/>
            <person name="Wong J."/>
        </authorList>
    </citation>
    <scope>NUCLEOTIDE SEQUENCE</scope>
    <source>
        <strain evidence="2">GSM-AAB239-AS_SAM_17_03QT</strain>
        <tissue evidence="2">Leaf</tissue>
    </source>
</reference>
<evidence type="ECO:0000313" key="2">
    <source>
        <dbReference type="EMBL" id="KAJ6831851.1"/>
    </source>
</evidence>
<organism evidence="2 3">
    <name type="scientific">Iris pallida</name>
    <name type="common">Sweet iris</name>
    <dbReference type="NCBI Taxonomy" id="29817"/>
    <lineage>
        <taxon>Eukaryota</taxon>
        <taxon>Viridiplantae</taxon>
        <taxon>Streptophyta</taxon>
        <taxon>Embryophyta</taxon>
        <taxon>Tracheophyta</taxon>
        <taxon>Spermatophyta</taxon>
        <taxon>Magnoliopsida</taxon>
        <taxon>Liliopsida</taxon>
        <taxon>Asparagales</taxon>
        <taxon>Iridaceae</taxon>
        <taxon>Iridoideae</taxon>
        <taxon>Irideae</taxon>
        <taxon>Iris</taxon>
    </lineage>
</organism>
<keyword evidence="1" id="KW-0472">Membrane</keyword>
<sequence>MLVSIRPGGCLVSRLRSFKNEDDVLVVDGGETTLDCSLRFLIPRFKVCFVLFLDSALCLHFFIFYALVQV</sequence>
<dbReference type="EMBL" id="JANAVB010016398">
    <property type="protein sequence ID" value="KAJ6831851.1"/>
    <property type="molecule type" value="Genomic_DNA"/>
</dbReference>
<evidence type="ECO:0000313" key="3">
    <source>
        <dbReference type="Proteomes" id="UP001140949"/>
    </source>
</evidence>
<keyword evidence="1" id="KW-0812">Transmembrane</keyword>
<protein>
    <submittedName>
        <fullName evidence="2">Nuclear pore complex protein NUP107 isoform X1</fullName>
    </submittedName>
</protein>
<dbReference type="Proteomes" id="UP001140949">
    <property type="component" value="Unassembled WGS sequence"/>
</dbReference>
<proteinExistence type="predicted"/>